<dbReference type="Pfam" id="PF00085">
    <property type="entry name" value="Thioredoxin"/>
    <property type="match status" value="1"/>
</dbReference>
<dbReference type="Gene3D" id="3.40.30.10">
    <property type="entry name" value="Glutaredoxin"/>
    <property type="match status" value="1"/>
</dbReference>
<dbReference type="EMBL" id="LR796919">
    <property type="protein sequence ID" value="CAB4174405.1"/>
    <property type="molecule type" value="Genomic_DNA"/>
</dbReference>
<reference evidence="2" key="1">
    <citation type="submission" date="2020-05" db="EMBL/GenBank/DDBJ databases">
        <authorList>
            <person name="Chiriac C."/>
            <person name="Salcher M."/>
            <person name="Ghai R."/>
            <person name="Kavagutti S V."/>
        </authorList>
    </citation>
    <scope>NUCLEOTIDE SEQUENCE</scope>
</reference>
<dbReference type="CDD" id="cd02947">
    <property type="entry name" value="TRX_family"/>
    <property type="match status" value="1"/>
</dbReference>
<keyword evidence="2" id="KW-0413">Isomerase</keyword>
<dbReference type="InterPro" id="IPR036249">
    <property type="entry name" value="Thioredoxin-like_sf"/>
</dbReference>
<accession>A0A6J5PZ11</accession>
<gene>
    <name evidence="3" type="ORF">UFOVP1131_28</name>
    <name evidence="4" type="ORF">UFOVP1245_34</name>
    <name evidence="5" type="ORF">UFOVP1582_20</name>
    <name evidence="2" type="ORF">UFOVP966_42</name>
</gene>
<protein>
    <submittedName>
        <fullName evidence="2">TrxA Thiol-disulfide isomerase and thioredoxins</fullName>
    </submittedName>
</protein>
<dbReference type="PROSITE" id="PS51352">
    <property type="entry name" value="THIOREDOXIN_2"/>
    <property type="match status" value="1"/>
</dbReference>
<dbReference type="PANTHER" id="PTHR43601:SF3">
    <property type="entry name" value="THIOREDOXIN, MITOCHONDRIAL"/>
    <property type="match status" value="1"/>
</dbReference>
<dbReference type="GO" id="GO:0016853">
    <property type="term" value="F:isomerase activity"/>
    <property type="evidence" value="ECO:0007669"/>
    <property type="project" value="UniProtKB-KW"/>
</dbReference>
<feature type="domain" description="Thioredoxin" evidence="1">
    <location>
        <begin position="21"/>
        <end position="140"/>
    </location>
</feature>
<dbReference type="EMBL" id="LR797071">
    <property type="protein sequence ID" value="CAB4184732.1"/>
    <property type="molecule type" value="Genomic_DNA"/>
</dbReference>
<dbReference type="InterPro" id="IPR013766">
    <property type="entry name" value="Thioredoxin_domain"/>
</dbReference>
<dbReference type="PANTHER" id="PTHR43601">
    <property type="entry name" value="THIOREDOXIN, MITOCHONDRIAL"/>
    <property type="match status" value="1"/>
</dbReference>
<evidence type="ECO:0000313" key="5">
    <source>
        <dbReference type="EMBL" id="CAB5231065.1"/>
    </source>
</evidence>
<dbReference type="EMBL" id="LR797185">
    <property type="protein sequence ID" value="CAB4192555.1"/>
    <property type="molecule type" value="Genomic_DNA"/>
</dbReference>
<proteinExistence type="predicted"/>
<evidence type="ECO:0000313" key="3">
    <source>
        <dbReference type="EMBL" id="CAB4184732.1"/>
    </source>
</evidence>
<dbReference type="SUPFAM" id="SSF52833">
    <property type="entry name" value="Thioredoxin-like"/>
    <property type="match status" value="1"/>
</dbReference>
<name>A0A6J5PZ11_9CAUD</name>
<evidence type="ECO:0000313" key="2">
    <source>
        <dbReference type="EMBL" id="CAB4174405.1"/>
    </source>
</evidence>
<evidence type="ECO:0000313" key="4">
    <source>
        <dbReference type="EMBL" id="CAB4192555.1"/>
    </source>
</evidence>
<sequence length="140" mass="15505">MSQLLKDACLCRVEEPPINPEGVGAIQPPLAILKETHMTQVIEMTTATLTQEMAKGPTIVDFWAPWCRPCVAINVELEKIKLIRPNINIIKVNVDEQPRLVQEYGIKSVPCVIYTNGSASSPKSFNGFITAEDMLRRIGA</sequence>
<organism evidence="2">
    <name type="scientific">uncultured Caudovirales phage</name>
    <dbReference type="NCBI Taxonomy" id="2100421"/>
    <lineage>
        <taxon>Viruses</taxon>
        <taxon>Duplodnaviria</taxon>
        <taxon>Heunggongvirae</taxon>
        <taxon>Uroviricota</taxon>
        <taxon>Caudoviricetes</taxon>
        <taxon>Peduoviridae</taxon>
        <taxon>Maltschvirus</taxon>
        <taxon>Maltschvirus maltsch</taxon>
    </lineage>
</organism>
<dbReference type="EMBL" id="LR798428">
    <property type="protein sequence ID" value="CAB5231065.1"/>
    <property type="molecule type" value="Genomic_DNA"/>
</dbReference>
<evidence type="ECO:0000259" key="1">
    <source>
        <dbReference type="PROSITE" id="PS51352"/>
    </source>
</evidence>